<sequence>MTPPRKRLITHDRLRTSVQNLLLETNWREITVQHVAEQAGVSIGTFYNYYDSKDEALRDVRNCLSEMIKKDVFILLNTQPGVENRISILIKYFINILNTKPTWANYFYRADCFSERLDGGLVALLEPLILESALFQKSHFTDANIAARFVENGLFPLLKSYHHKSQTVPEEEATQIVVLALSAMGLIGDSLNSASSLVCPLTPLNPLPQSIFELERAQAGYA</sequence>
<dbReference type="InterPro" id="IPR001647">
    <property type="entry name" value="HTH_TetR"/>
</dbReference>
<keyword evidence="5" id="KW-1185">Reference proteome</keyword>
<reference evidence="5" key="1">
    <citation type="journal article" date="2019" name="Int. J. Syst. Evol. Microbiol.">
        <title>The Global Catalogue of Microorganisms (GCM) 10K type strain sequencing project: providing services to taxonomists for standard genome sequencing and annotation.</title>
        <authorList>
            <consortium name="The Broad Institute Genomics Platform"/>
            <consortium name="The Broad Institute Genome Sequencing Center for Infectious Disease"/>
            <person name="Wu L."/>
            <person name="Ma J."/>
        </authorList>
    </citation>
    <scope>NUCLEOTIDE SEQUENCE [LARGE SCALE GENOMIC DNA]</scope>
    <source>
        <strain evidence="5">JCM 30774</strain>
    </source>
</reference>
<dbReference type="Proteomes" id="UP001597059">
    <property type="component" value="Unassembled WGS sequence"/>
</dbReference>
<proteinExistence type="predicted"/>
<gene>
    <name evidence="4" type="ORF">ACFQ45_11815</name>
</gene>
<dbReference type="InterPro" id="IPR009057">
    <property type="entry name" value="Homeodomain-like_sf"/>
</dbReference>
<name>A0ABW4B3J5_9GAMM</name>
<feature type="domain" description="HTH tetR-type" evidence="3">
    <location>
        <begin position="8"/>
        <end position="68"/>
    </location>
</feature>
<accession>A0ABW4B3J5</accession>
<dbReference type="Gene3D" id="1.10.357.10">
    <property type="entry name" value="Tetracycline Repressor, domain 2"/>
    <property type="match status" value="1"/>
</dbReference>
<dbReference type="PROSITE" id="PS50977">
    <property type="entry name" value="HTH_TETR_2"/>
    <property type="match status" value="1"/>
</dbReference>
<comment type="caution">
    <text evidence="4">The sequence shown here is derived from an EMBL/GenBank/DDBJ whole genome shotgun (WGS) entry which is preliminary data.</text>
</comment>
<dbReference type="RefSeq" id="WP_377367921.1">
    <property type="nucleotide sequence ID" value="NZ_JBHTMN010000012.1"/>
</dbReference>
<evidence type="ECO:0000313" key="5">
    <source>
        <dbReference type="Proteomes" id="UP001597059"/>
    </source>
</evidence>
<evidence type="ECO:0000256" key="1">
    <source>
        <dbReference type="ARBA" id="ARBA00023125"/>
    </source>
</evidence>
<keyword evidence="1 2" id="KW-0238">DNA-binding</keyword>
<dbReference type="Pfam" id="PF00440">
    <property type="entry name" value="TetR_N"/>
    <property type="match status" value="1"/>
</dbReference>
<organism evidence="4 5">
    <name type="scientific">Rhodanobacter aciditrophus</name>
    <dbReference type="NCBI Taxonomy" id="1623218"/>
    <lineage>
        <taxon>Bacteria</taxon>
        <taxon>Pseudomonadati</taxon>
        <taxon>Pseudomonadota</taxon>
        <taxon>Gammaproteobacteria</taxon>
        <taxon>Lysobacterales</taxon>
        <taxon>Rhodanobacteraceae</taxon>
        <taxon>Rhodanobacter</taxon>
    </lineage>
</organism>
<evidence type="ECO:0000313" key="4">
    <source>
        <dbReference type="EMBL" id="MFD1384061.1"/>
    </source>
</evidence>
<protein>
    <submittedName>
        <fullName evidence="4">TetR/AcrR family transcriptional regulator</fullName>
    </submittedName>
</protein>
<evidence type="ECO:0000256" key="2">
    <source>
        <dbReference type="PROSITE-ProRule" id="PRU00335"/>
    </source>
</evidence>
<dbReference type="EMBL" id="JBHTMN010000012">
    <property type="protein sequence ID" value="MFD1384061.1"/>
    <property type="molecule type" value="Genomic_DNA"/>
</dbReference>
<evidence type="ECO:0000259" key="3">
    <source>
        <dbReference type="PROSITE" id="PS50977"/>
    </source>
</evidence>
<feature type="DNA-binding region" description="H-T-H motif" evidence="2">
    <location>
        <begin position="31"/>
        <end position="50"/>
    </location>
</feature>
<dbReference type="SUPFAM" id="SSF46689">
    <property type="entry name" value="Homeodomain-like"/>
    <property type="match status" value="1"/>
</dbReference>